<organism evidence="7 8">
    <name type="scientific">Macrosiphum euphorbiae</name>
    <name type="common">potato aphid</name>
    <dbReference type="NCBI Taxonomy" id="13131"/>
    <lineage>
        <taxon>Eukaryota</taxon>
        <taxon>Metazoa</taxon>
        <taxon>Ecdysozoa</taxon>
        <taxon>Arthropoda</taxon>
        <taxon>Hexapoda</taxon>
        <taxon>Insecta</taxon>
        <taxon>Pterygota</taxon>
        <taxon>Neoptera</taxon>
        <taxon>Paraneoptera</taxon>
        <taxon>Hemiptera</taxon>
        <taxon>Sternorrhyncha</taxon>
        <taxon>Aphidomorpha</taxon>
        <taxon>Aphidoidea</taxon>
        <taxon>Aphididae</taxon>
        <taxon>Macrosiphini</taxon>
        <taxon>Macrosiphum</taxon>
    </lineage>
</organism>
<gene>
    <name evidence="7" type="ORF">MEUPH1_LOCUS22679</name>
</gene>
<dbReference type="EMBL" id="CARXXK010000005">
    <property type="protein sequence ID" value="CAI6368306.1"/>
    <property type="molecule type" value="Genomic_DNA"/>
</dbReference>
<comment type="caution">
    <text evidence="7">The sequence shown here is derived from an EMBL/GenBank/DDBJ whole genome shotgun (WGS) entry which is preliminary data.</text>
</comment>
<comment type="subunit">
    <text evidence="1">Self-associates forming complexes of several hundred monomers.</text>
</comment>
<reference evidence="7 8" key="1">
    <citation type="submission" date="2023-01" db="EMBL/GenBank/DDBJ databases">
        <authorList>
            <person name="Whitehead M."/>
        </authorList>
    </citation>
    <scope>NUCLEOTIDE SEQUENCE [LARGE SCALE GENOMIC DNA]</scope>
</reference>
<evidence type="ECO:0000256" key="3">
    <source>
        <dbReference type="ARBA" id="ARBA00023015"/>
    </source>
</evidence>
<sequence length="98" mass="11539">MTSIQVKRTRTKNFSEQEKELLITLITPYKHIIENIKTDGFNVKQKNQSWAVVTSQFNDRVESGSRTVQQLKTVYDMIKRQTKKNLSNENVNLYFLLT</sequence>
<keyword evidence="8" id="KW-1185">Reference proteome</keyword>
<dbReference type="AlphaFoldDB" id="A0AAV0XLL6"/>
<feature type="domain" description="Myb/SANT-like DNA-binding" evidence="6">
    <location>
        <begin position="10"/>
        <end position="86"/>
    </location>
</feature>
<keyword evidence="4" id="KW-0804">Transcription</keyword>
<evidence type="ECO:0000313" key="8">
    <source>
        <dbReference type="Proteomes" id="UP001160148"/>
    </source>
</evidence>
<dbReference type="Pfam" id="PF13873">
    <property type="entry name" value="Myb_DNA-bind_5"/>
    <property type="match status" value="1"/>
</dbReference>
<name>A0AAV0XLL6_9HEMI</name>
<evidence type="ECO:0000259" key="6">
    <source>
        <dbReference type="Pfam" id="PF13873"/>
    </source>
</evidence>
<proteinExistence type="predicted"/>
<evidence type="ECO:0000313" key="7">
    <source>
        <dbReference type="EMBL" id="CAI6368306.1"/>
    </source>
</evidence>
<protein>
    <recommendedName>
        <fullName evidence="2">Regulatory protein zeste</fullName>
    </recommendedName>
</protein>
<dbReference type="InterPro" id="IPR028002">
    <property type="entry name" value="Myb_DNA-bind_5"/>
</dbReference>
<evidence type="ECO:0000256" key="2">
    <source>
        <dbReference type="ARBA" id="ARBA00016807"/>
    </source>
</evidence>
<evidence type="ECO:0000256" key="1">
    <source>
        <dbReference type="ARBA" id="ARBA00011764"/>
    </source>
</evidence>
<dbReference type="PANTHER" id="PTHR21411">
    <property type="entry name" value="APONTIC"/>
    <property type="match status" value="1"/>
</dbReference>
<evidence type="ECO:0000256" key="5">
    <source>
        <dbReference type="ARBA" id="ARBA00025466"/>
    </source>
</evidence>
<keyword evidence="3" id="KW-0805">Transcription regulation</keyword>
<evidence type="ECO:0000256" key="4">
    <source>
        <dbReference type="ARBA" id="ARBA00023163"/>
    </source>
</evidence>
<comment type="function">
    <text evidence="5">Involved in transvection phenomena (= synapsis-dependent gene expression), where the synaptic pairing of chromosomes carrying genes with which zeste interacts influences the expression of these genes. Zeste binds to DNA and stimulates transcription from a nearby promoter.</text>
</comment>
<dbReference type="PANTHER" id="PTHR21411:SF0">
    <property type="entry name" value="REGULATORY PROTEIN ZESTE"/>
    <property type="match status" value="1"/>
</dbReference>
<dbReference type="Proteomes" id="UP001160148">
    <property type="component" value="Unassembled WGS sequence"/>
</dbReference>
<accession>A0AAV0XLL6</accession>